<dbReference type="GeneTree" id="ENSGT00390000008250"/>
<dbReference type="PANTHER" id="PTHR16151:SF2">
    <property type="entry name" value="HAUS AUGMIN-LIKE COMPLEX SUBUNIT 6"/>
    <property type="match status" value="1"/>
</dbReference>
<feature type="domain" description="HAUS augmin-like complex subunit 6 N-terminal" evidence="3">
    <location>
        <begin position="22"/>
        <end position="245"/>
    </location>
</feature>
<dbReference type="STRING" id="9305.ENSSHAP00000017239"/>
<dbReference type="Pfam" id="PF14661">
    <property type="entry name" value="HAUS6_N"/>
    <property type="match status" value="1"/>
</dbReference>
<dbReference type="GeneID" id="100917662"/>
<dbReference type="Ensembl" id="ENSSHAT00000017382.2">
    <property type="protein sequence ID" value="ENSSHAP00000017239.2"/>
    <property type="gene ID" value="ENSSHAG00000014655.2"/>
</dbReference>
<evidence type="ECO:0000313" key="5">
    <source>
        <dbReference type="Proteomes" id="UP000007648"/>
    </source>
</evidence>
<evidence type="ECO:0000313" key="4">
    <source>
        <dbReference type="Ensembl" id="ENSSHAP00000017239.2"/>
    </source>
</evidence>
<evidence type="ECO:0000256" key="1">
    <source>
        <dbReference type="SAM" id="Coils"/>
    </source>
</evidence>
<dbReference type="InParanoid" id="G3WP84"/>
<protein>
    <submittedName>
        <fullName evidence="4">HAUS augmin like complex subunit 6</fullName>
    </submittedName>
</protein>
<name>G3WP84_SARHA</name>
<dbReference type="InterPro" id="IPR026797">
    <property type="entry name" value="HAUS_6"/>
</dbReference>
<organism evidence="4 5">
    <name type="scientific">Sarcophilus harrisii</name>
    <name type="common">Tasmanian devil</name>
    <name type="synonym">Sarcophilus laniarius</name>
    <dbReference type="NCBI Taxonomy" id="9305"/>
    <lineage>
        <taxon>Eukaryota</taxon>
        <taxon>Metazoa</taxon>
        <taxon>Chordata</taxon>
        <taxon>Craniata</taxon>
        <taxon>Vertebrata</taxon>
        <taxon>Euteleostomi</taxon>
        <taxon>Mammalia</taxon>
        <taxon>Metatheria</taxon>
        <taxon>Dasyuromorphia</taxon>
        <taxon>Dasyuridae</taxon>
        <taxon>Sarcophilus</taxon>
    </lineage>
</organism>
<evidence type="ECO:0000259" key="3">
    <source>
        <dbReference type="Pfam" id="PF14661"/>
    </source>
</evidence>
<feature type="coiled-coil region" evidence="1">
    <location>
        <begin position="194"/>
        <end position="231"/>
    </location>
</feature>
<dbReference type="KEGG" id="shr:100917662"/>
<dbReference type="GO" id="GO:0070652">
    <property type="term" value="C:HAUS complex"/>
    <property type="evidence" value="ECO:0007669"/>
    <property type="project" value="InterPro"/>
</dbReference>
<dbReference type="AlphaFoldDB" id="G3WP84"/>
<feature type="compositionally biased region" description="Basic and acidic residues" evidence="2">
    <location>
        <begin position="486"/>
        <end position="502"/>
    </location>
</feature>
<dbReference type="OrthoDB" id="5575722at2759"/>
<dbReference type="FunCoup" id="G3WP84">
    <property type="interactions" value="1987"/>
</dbReference>
<dbReference type="CTD" id="54801"/>
<gene>
    <name evidence="4" type="primary">HAUS6</name>
</gene>
<reference evidence="4" key="2">
    <citation type="submission" date="2025-08" db="UniProtKB">
        <authorList>
            <consortium name="Ensembl"/>
        </authorList>
    </citation>
    <scope>IDENTIFICATION</scope>
</reference>
<dbReference type="GO" id="GO:0008017">
    <property type="term" value="F:microtubule binding"/>
    <property type="evidence" value="ECO:0007669"/>
    <property type="project" value="TreeGrafter"/>
</dbReference>
<dbReference type="eggNOG" id="ENOG502QV4W">
    <property type="taxonomic scope" value="Eukaryota"/>
</dbReference>
<dbReference type="GO" id="GO:0051225">
    <property type="term" value="P:spindle assembly"/>
    <property type="evidence" value="ECO:0007669"/>
    <property type="project" value="InterPro"/>
</dbReference>
<dbReference type="HOGENOM" id="CLU_311438_0_0_1"/>
<dbReference type="PANTHER" id="PTHR16151">
    <property type="entry name" value="HAUS AUGMIN-LIKE COMPLEX SUBUNIT 6"/>
    <property type="match status" value="1"/>
</dbReference>
<reference evidence="4 5" key="1">
    <citation type="journal article" date="2011" name="Proc. Natl. Acad. Sci. U.S.A.">
        <title>Genetic diversity and population structure of the endangered marsupial Sarcophilus harrisii (Tasmanian devil).</title>
        <authorList>
            <person name="Miller W."/>
            <person name="Hayes V.M."/>
            <person name="Ratan A."/>
            <person name="Petersen D.C."/>
            <person name="Wittekindt N.E."/>
            <person name="Miller J."/>
            <person name="Walenz B."/>
            <person name="Knight J."/>
            <person name="Qi J."/>
            <person name="Zhao F."/>
            <person name="Wang Q."/>
            <person name="Bedoya-Reina O.C."/>
            <person name="Katiyar N."/>
            <person name="Tomsho L.P."/>
            <person name="Kasson L.M."/>
            <person name="Hardie R.A."/>
            <person name="Woodbridge P."/>
            <person name="Tindall E.A."/>
            <person name="Bertelsen M.F."/>
            <person name="Dixon D."/>
            <person name="Pyecroft S."/>
            <person name="Helgen K.M."/>
            <person name="Lesk A.M."/>
            <person name="Pringle T.H."/>
            <person name="Patterson N."/>
            <person name="Zhang Y."/>
            <person name="Kreiss A."/>
            <person name="Woods G.M."/>
            <person name="Jones M.E."/>
            <person name="Schuster S.C."/>
        </authorList>
    </citation>
    <scope>NUCLEOTIDE SEQUENCE [LARGE SCALE GENOMIC DNA]</scope>
</reference>
<dbReference type="GO" id="GO:1990498">
    <property type="term" value="C:mitotic spindle microtubule"/>
    <property type="evidence" value="ECO:0007669"/>
    <property type="project" value="TreeGrafter"/>
</dbReference>
<dbReference type="InterPro" id="IPR028163">
    <property type="entry name" value="HAUS_6_N"/>
</dbReference>
<dbReference type="RefSeq" id="XP_023353732.2">
    <property type="nucleotide sequence ID" value="XM_023497964.2"/>
</dbReference>
<reference evidence="4" key="3">
    <citation type="submission" date="2025-09" db="UniProtKB">
        <authorList>
            <consortium name="Ensembl"/>
        </authorList>
    </citation>
    <scope>IDENTIFICATION</scope>
</reference>
<dbReference type="Proteomes" id="UP000007648">
    <property type="component" value="Unassembled WGS sequence"/>
</dbReference>
<accession>G3WP84</accession>
<keyword evidence="5" id="KW-1185">Reference proteome</keyword>
<sequence>MSAGGGGGGGGPGAGAWKKEHLWHFLLALGFKPDKAAAEAGKLTSHTKLGVSMFDKPNSDAFHIVAYFLFNTLNPSHAKEVFRFCWPPVDRKADAEFRKQCCEWLKRISDECGSSFPQVVGSLFLSPGGYKFVDLMYSFARFVAVQYIKTNSENPNCFVDLFNKKFQDPRKSFTRCHVGRTWFLQILQKEDSLIRQYQEHSQSLIKQIRDLNSQYSELQKLQKKSQNEDQNSISDKVEKVRLMWASVMETLTFLEKEREVVNSVITGHVDQYTLDGAGVTIKVPRLLLDRIEKQMSHLFIGNLYEAGKLNLLTVIQLLNEALKILKDERNCIDETRLTADLNYVEREARIQKNSLSYVQQMRNKIKEEAILVKQSNTEKQKEWNKKWEQFLNQTPFSLIKDETPALDLLPAMSPLSFDPASEEVYESSIFFQYPISLPDTSKKDTHEKSHWKDNDAVGTMDELVNRAAVLPVQADTTSDSSSSPLLEKDVKTKSVRDKEKSISKNKKSIQMDRSQPLSAQNRESCVLPKPMLDPFKKEVDHLAEEVAKAVVADSPQFCKDRQTELGDLINCLFSNPFLTRKQIPRTPENLTPEISNPQREVFQDEVDPDIEMIQMDAVFNDQIHLSTSSFLSGSALSKSFLPEEKDSPKLELQENTGTSHLDALTGKYAKILNKRISEQNSECAVLQVNLEERSHTASGLSAAENKIDGIKSEGERVNKKLDFSSASCKEQSWVHTTLLWNSEILNEINSDSREAVHFDILHETLPEVADNLSFNSTESDGETGQNSSMANAILMEESMRKKLTTEERNLDFEAICSRFEALKKSMSVKKKESFQFSPETFVKDDSKLNCTSNNTETDDMFNSLEDFPALYTDNTKPSIRMSFGERKSLSPLIKFSPEERKRRSTKPNNIGEFLPYLKEEENLDTILKSSSNLKAEEDGAVAQLIEL</sequence>
<keyword evidence="1" id="KW-0175">Coiled coil</keyword>
<evidence type="ECO:0000256" key="2">
    <source>
        <dbReference type="SAM" id="MobiDB-lite"/>
    </source>
</evidence>
<feature type="region of interest" description="Disordered" evidence="2">
    <location>
        <begin position="471"/>
        <end position="520"/>
    </location>
</feature>
<feature type="compositionally biased region" description="Polar residues" evidence="2">
    <location>
        <begin position="511"/>
        <end position="520"/>
    </location>
</feature>
<proteinExistence type="predicted"/>